<organism evidence="4 5">
    <name type="scientific">Stemphylium lycopersici</name>
    <name type="common">Tomato gray leaf spot disease fungus</name>
    <name type="synonym">Thyrospora lycopersici</name>
    <dbReference type="NCBI Taxonomy" id="183478"/>
    <lineage>
        <taxon>Eukaryota</taxon>
        <taxon>Fungi</taxon>
        <taxon>Dikarya</taxon>
        <taxon>Ascomycota</taxon>
        <taxon>Pezizomycotina</taxon>
        <taxon>Dothideomycetes</taxon>
        <taxon>Pleosporomycetidae</taxon>
        <taxon>Pleosporales</taxon>
        <taxon>Pleosporineae</taxon>
        <taxon>Pleosporaceae</taxon>
        <taxon>Stemphylium</taxon>
    </lineage>
</organism>
<dbReference type="EMBL" id="QGDH01000109">
    <property type="protein sequence ID" value="RAR06822.1"/>
    <property type="molecule type" value="Genomic_DNA"/>
</dbReference>
<evidence type="ECO:0000256" key="2">
    <source>
        <dbReference type="SAM" id="MobiDB-lite"/>
    </source>
</evidence>
<evidence type="ECO:0000259" key="3">
    <source>
        <dbReference type="PROSITE" id="PS50089"/>
    </source>
</evidence>
<feature type="region of interest" description="Disordered" evidence="2">
    <location>
        <begin position="110"/>
        <end position="131"/>
    </location>
</feature>
<comment type="caution">
    <text evidence="4">The sequence shown here is derived from an EMBL/GenBank/DDBJ whole genome shotgun (WGS) entry which is preliminary data.</text>
</comment>
<dbReference type="Proteomes" id="UP000249619">
    <property type="component" value="Unassembled WGS sequence"/>
</dbReference>
<feature type="compositionally biased region" description="Acidic residues" evidence="2">
    <location>
        <begin position="117"/>
        <end position="130"/>
    </location>
</feature>
<name>A0A364MXY2_STELY</name>
<protein>
    <submittedName>
        <fullName evidence="4">RING finger domain protein</fullName>
    </submittedName>
</protein>
<proteinExistence type="predicted"/>
<accession>A0A364MXY2</accession>
<evidence type="ECO:0000313" key="4">
    <source>
        <dbReference type="EMBL" id="RAR06822.1"/>
    </source>
</evidence>
<reference evidence="5" key="1">
    <citation type="submission" date="2018-05" db="EMBL/GenBank/DDBJ databases">
        <title>Draft genome sequence of Stemphylium lycopersici strain CIDEFI 213.</title>
        <authorList>
            <person name="Medina R."/>
            <person name="Franco M.E.E."/>
            <person name="Lucentini C.G."/>
            <person name="Saparrat M.C.N."/>
            <person name="Balatti P.A."/>
        </authorList>
    </citation>
    <scope>NUCLEOTIDE SEQUENCE [LARGE SCALE GENOMIC DNA]</scope>
    <source>
        <strain evidence="5">CIDEFI 213</strain>
    </source>
</reference>
<keyword evidence="1" id="KW-0863">Zinc-finger</keyword>
<keyword evidence="5" id="KW-1185">Reference proteome</keyword>
<evidence type="ECO:0000313" key="5">
    <source>
        <dbReference type="Proteomes" id="UP000249619"/>
    </source>
</evidence>
<evidence type="ECO:0000256" key="1">
    <source>
        <dbReference type="PROSITE-ProRule" id="PRU00175"/>
    </source>
</evidence>
<dbReference type="PROSITE" id="PS50089">
    <property type="entry name" value="ZF_RING_2"/>
    <property type="match status" value="1"/>
</dbReference>
<dbReference type="InterPro" id="IPR001841">
    <property type="entry name" value="Znf_RING"/>
</dbReference>
<keyword evidence="1" id="KW-0479">Metal-binding</keyword>
<keyword evidence="1" id="KW-0862">Zinc</keyword>
<dbReference type="SUPFAM" id="SSF57850">
    <property type="entry name" value="RING/U-box"/>
    <property type="match status" value="1"/>
</dbReference>
<dbReference type="Gene3D" id="3.30.40.10">
    <property type="entry name" value="Zinc/RING finger domain, C3HC4 (zinc finger)"/>
    <property type="match status" value="1"/>
</dbReference>
<feature type="domain" description="RING-type" evidence="3">
    <location>
        <begin position="31"/>
        <end position="78"/>
    </location>
</feature>
<sequence length="344" mass="38402">MPSPLPTLSEFLTHGLQPCSPTHPVPLDYTCCICTDSCLPHEPIVRPLTCSKCYFHRDCLESWLMSSAPNHFTCPLERTPLFRANTKPAYDAETETNSVGITTSQFHDLLFPSPSSIEEDREEEDDDNEEETIHTYQLPTGEMRIFLLTPSTPAEITTVFSARAMLEALEHEQYAASTPSEIIRAWHRARSFNLTLTTATTTTTASASPSANILQATLASLAESLVVSPPDSEAVWLDLAAVLSCLQRRFDRLRARYLHTVRRKVWLLVRALRARLRLVSAESGSAACGYVDEQIAEIEACMAAVGMGNEGMARYVLEDCERTMDVCERLEERFGRRNGQGRVV</sequence>
<dbReference type="GO" id="GO:0008270">
    <property type="term" value="F:zinc ion binding"/>
    <property type="evidence" value="ECO:0007669"/>
    <property type="project" value="UniProtKB-KW"/>
</dbReference>
<dbReference type="AlphaFoldDB" id="A0A364MXY2"/>
<gene>
    <name evidence="4" type="ORF">DDE83_006762</name>
</gene>
<dbReference type="InterPro" id="IPR013083">
    <property type="entry name" value="Znf_RING/FYVE/PHD"/>
</dbReference>